<accession>A0AAN9R3M6</accession>
<feature type="transmembrane region" description="Helical" evidence="1">
    <location>
        <begin position="29"/>
        <end position="55"/>
    </location>
</feature>
<reference evidence="2 3" key="1">
    <citation type="submission" date="2024-01" db="EMBL/GenBank/DDBJ databases">
        <title>The genomes of 5 underutilized Papilionoideae crops provide insights into root nodulation and disease resistanc.</title>
        <authorList>
            <person name="Jiang F."/>
        </authorList>
    </citation>
    <scope>NUCLEOTIDE SEQUENCE [LARGE SCALE GENOMIC DNA]</scope>
    <source>
        <strain evidence="2">JINMINGXINNONG_FW02</strain>
        <tissue evidence="2">Leaves</tissue>
    </source>
</reference>
<gene>
    <name evidence="2" type="ORF">VNO80_16149</name>
</gene>
<organism evidence="2 3">
    <name type="scientific">Phaseolus coccineus</name>
    <name type="common">Scarlet runner bean</name>
    <name type="synonym">Phaseolus multiflorus</name>
    <dbReference type="NCBI Taxonomy" id="3886"/>
    <lineage>
        <taxon>Eukaryota</taxon>
        <taxon>Viridiplantae</taxon>
        <taxon>Streptophyta</taxon>
        <taxon>Embryophyta</taxon>
        <taxon>Tracheophyta</taxon>
        <taxon>Spermatophyta</taxon>
        <taxon>Magnoliopsida</taxon>
        <taxon>eudicotyledons</taxon>
        <taxon>Gunneridae</taxon>
        <taxon>Pentapetalae</taxon>
        <taxon>rosids</taxon>
        <taxon>fabids</taxon>
        <taxon>Fabales</taxon>
        <taxon>Fabaceae</taxon>
        <taxon>Papilionoideae</taxon>
        <taxon>50 kb inversion clade</taxon>
        <taxon>NPAAA clade</taxon>
        <taxon>indigoferoid/millettioid clade</taxon>
        <taxon>Phaseoleae</taxon>
        <taxon>Phaseolus</taxon>
    </lineage>
</organism>
<sequence>MSAKESNSDCLPTQREQNVMIGTGTQEHLFVIVFILSCSLMINLLFQCLSFFLLLTRSSRFKFGYGAR</sequence>
<evidence type="ECO:0000256" key="1">
    <source>
        <dbReference type="SAM" id="Phobius"/>
    </source>
</evidence>
<keyword evidence="3" id="KW-1185">Reference proteome</keyword>
<name>A0AAN9R3M6_PHACN</name>
<keyword evidence="1" id="KW-0472">Membrane</keyword>
<dbReference type="Proteomes" id="UP001374584">
    <property type="component" value="Unassembled WGS sequence"/>
</dbReference>
<dbReference type="EMBL" id="JAYMYR010000006">
    <property type="protein sequence ID" value="KAK7356869.1"/>
    <property type="molecule type" value="Genomic_DNA"/>
</dbReference>
<protein>
    <submittedName>
        <fullName evidence="2">Uncharacterized protein</fullName>
    </submittedName>
</protein>
<keyword evidence="1" id="KW-0812">Transmembrane</keyword>
<evidence type="ECO:0000313" key="2">
    <source>
        <dbReference type="EMBL" id="KAK7356869.1"/>
    </source>
</evidence>
<evidence type="ECO:0000313" key="3">
    <source>
        <dbReference type="Proteomes" id="UP001374584"/>
    </source>
</evidence>
<keyword evidence="1" id="KW-1133">Transmembrane helix</keyword>
<comment type="caution">
    <text evidence="2">The sequence shown here is derived from an EMBL/GenBank/DDBJ whole genome shotgun (WGS) entry which is preliminary data.</text>
</comment>
<dbReference type="AlphaFoldDB" id="A0AAN9R3M6"/>
<proteinExistence type="predicted"/>